<dbReference type="AlphaFoldDB" id="A0A7S1LY58"/>
<dbReference type="Pfam" id="PF25390">
    <property type="entry name" value="WD40_RLD"/>
    <property type="match status" value="1"/>
</dbReference>
<reference evidence="6" key="1">
    <citation type="submission" date="2021-01" db="EMBL/GenBank/DDBJ databases">
        <authorList>
            <person name="Corre E."/>
            <person name="Pelletier E."/>
            <person name="Niang G."/>
            <person name="Scheremetjew M."/>
            <person name="Finn R."/>
            <person name="Kale V."/>
            <person name="Holt S."/>
            <person name="Cochrane G."/>
            <person name="Meng A."/>
            <person name="Brown T."/>
            <person name="Cohen L."/>
        </authorList>
    </citation>
    <scope>NUCLEOTIDE SEQUENCE</scope>
    <source>
        <strain evidence="6">CCAP 1951/1</strain>
    </source>
</reference>
<dbReference type="PANTHER" id="PTHR45982">
    <property type="entry name" value="REGULATOR OF CHROMOSOME CONDENSATION"/>
    <property type="match status" value="1"/>
</dbReference>
<proteinExistence type="predicted"/>
<dbReference type="PANTHER" id="PTHR45982:SF1">
    <property type="entry name" value="REGULATOR OF CHROMOSOME CONDENSATION"/>
    <property type="match status" value="1"/>
</dbReference>
<feature type="signal peptide" evidence="4">
    <location>
        <begin position="1"/>
        <end position="19"/>
    </location>
</feature>
<feature type="repeat" description="RCC1" evidence="3">
    <location>
        <begin position="270"/>
        <end position="318"/>
    </location>
</feature>
<evidence type="ECO:0000256" key="4">
    <source>
        <dbReference type="SAM" id="SignalP"/>
    </source>
</evidence>
<evidence type="ECO:0000256" key="3">
    <source>
        <dbReference type="PROSITE-ProRule" id="PRU00235"/>
    </source>
</evidence>
<feature type="repeat" description="RCC1" evidence="3">
    <location>
        <begin position="95"/>
        <end position="156"/>
    </location>
</feature>
<protein>
    <recommendedName>
        <fullName evidence="5">RCC1-like domain-containing protein</fullName>
    </recommendedName>
</protein>
<dbReference type="InterPro" id="IPR051553">
    <property type="entry name" value="Ran_GTPase-activating"/>
</dbReference>
<dbReference type="InterPro" id="IPR009091">
    <property type="entry name" value="RCC1/BLIP-II"/>
</dbReference>
<dbReference type="SUPFAM" id="SSF50985">
    <property type="entry name" value="RCC1/BLIP-II"/>
    <property type="match status" value="1"/>
</dbReference>
<feature type="repeat" description="RCC1" evidence="3">
    <location>
        <begin position="42"/>
        <end position="93"/>
    </location>
</feature>
<dbReference type="PROSITE" id="PS51257">
    <property type="entry name" value="PROKAR_LIPOPROTEIN"/>
    <property type="match status" value="1"/>
</dbReference>
<accession>A0A7S1LY58</accession>
<name>A0A7S1LY58_NEODS</name>
<feature type="chain" id="PRO_5030693024" description="RCC1-like domain-containing protein" evidence="4">
    <location>
        <begin position="20"/>
        <end position="440"/>
    </location>
</feature>
<sequence length="440" mass="46657">MRIAFAFVAVVSCITAIAAQNTASSSGFSCTTAVPPKYAGATTIFAWGANWYGQLSSPKDIEPRPYPLLVGSASMNVSKITGGFMHNAVLDAAGNQAWLAGLAESGQMGGGPTVNTKQTQYLPVPFIVDDVDPELFTRAVHDIAGGYQHTCLITQRFNWTTPQGVVYCSGNNDKGQLGRSDIESVTYILPVTATDPMFTAASITALASGPDNMVALTSTGELWSWGANSNGELGNGQTTDANQPVRVHNMRNIVKIGCGFGFCAALDASGILYGWGKNDRFQLGGASTEKAVAIPVQILADVSDFSCGGAHMLAVVENRLYSWGEGTLGATGHPKNIPSLVLDRWYVRTPTAVADFANVNIRSIAAGGKHSIVLDTCGVVYTFGSDSLGQLGQEKLTAKRYQFRSLVAKTNANIKRRGVKPVAVYASWFNSFVVTEETAL</sequence>
<dbReference type="InterPro" id="IPR058923">
    <property type="entry name" value="RCC1-like_dom"/>
</dbReference>
<dbReference type="PROSITE" id="PS00626">
    <property type="entry name" value="RCC1_2"/>
    <property type="match status" value="1"/>
</dbReference>
<evidence type="ECO:0000256" key="1">
    <source>
        <dbReference type="ARBA" id="ARBA00022658"/>
    </source>
</evidence>
<evidence type="ECO:0000259" key="5">
    <source>
        <dbReference type="Pfam" id="PF25390"/>
    </source>
</evidence>
<dbReference type="Gene3D" id="2.130.10.30">
    <property type="entry name" value="Regulator of chromosome condensation 1/beta-lactamase-inhibitor protein II"/>
    <property type="match status" value="3"/>
</dbReference>
<gene>
    <name evidence="6" type="ORF">NDES1114_LOCUS15158</name>
</gene>
<keyword evidence="4" id="KW-0732">Signal</keyword>
<feature type="domain" description="RCC1-like" evidence="5">
    <location>
        <begin position="139"/>
        <end position="438"/>
    </location>
</feature>
<dbReference type="PROSITE" id="PS50012">
    <property type="entry name" value="RCC1_3"/>
    <property type="match status" value="6"/>
</dbReference>
<dbReference type="EMBL" id="HBGF01022952">
    <property type="protein sequence ID" value="CAD9116808.1"/>
    <property type="molecule type" value="Transcribed_RNA"/>
</dbReference>
<feature type="repeat" description="RCC1" evidence="3">
    <location>
        <begin position="318"/>
        <end position="377"/>
    </location>
</feature>
<dbReference type="PRINTS" id="PR00633">
    <property type="entry name" value="RCCNDNSATION"/>
</dbReference>
<feature type="repeat" description="RCC1" evidence="3">
    <location>
        <begin position="164"/>
        <end position="219"/>
    </location>
</feature>
<dbReference type="InterPro" id="IPR000408">
    <property type="entry name" value="Reg_chr_condens"/>
</dbReference>
<evidence type="ECO:0000313" key="6">
    <source>
        <dbReference type="EMBL" id="CAD9116808.1"/>
    </source>
</evidence>
<feature type="repeat" description="RCC1" evidence="3">
    <location>
        <begin position="220"/>
        <end position="269"/>
    </location>
</feature>
<keyword evidence="2" id="KW-0677">Repeat</keyword>
<keyword evidence="1" id="KW-0344">Guanine-nucleotide releasing factor</keyword>
<evidence type="ECO:0000256" key="2">
    <source>
        <dbReference type="ARBA" id="ARBA00022737"/>
    </source>
</evidence>
<organism evidence="6">
    <name type="scientific">Neobodo designis</name>
    <name type="common">Flagellated protozoan</name>
    <name type="synonym">Bodo designis</name>
    <dbReference type="NCBI Taxonomy" id="312471"/>
    <lineage>
        <taxon>Eukaryota</taxon>
        <taxon>Discoba</taxon>
        <taxon>Euglenozoa</taxon>
        <taxon>Kinetoplastea</taxon>
        <taxon>Metakinetoplastina</taxon>
        <taxon>Neobodonida</taxon>
        <taxon>Neobodo</taxon>
    </lineage>
</organism>